<dbReference type="AlphaFoldDB" id="A0A0P1EWJ8"/>
<evidence type="ECO:0000313" key="10">
    <source>
        <dbReference type="Proteomes" id="UP000051298"/>
    </source>
</evidence>
<feature type="transmembrane region" description="Helical" evidence="8">
    <location>
        <begin position="52"/>
        <end position="72"/>
    </location>
</feature>
<accession>A0A0P1EWJ8</accession>
<evidence type="ECO:0000256" key="2">
    <source>
        <dbReference type="ARBA" id="ARBA00022448"/>
    </source>
</evidence>
<gene>
    <name evidence="9" type="primary">trkG_1</name>
    <name evidence="9" type="ORF">THS5294_00731</name>
</gene>
<evidence type="ECO:0000256" key="7">
    <source>
        <dbReference type="ARBA" id="ARBA00023136"/>
    </source>
</evidence>
<dbReference type="Proteomes" id="UP000051298">
    <property type="component" value="Unassembled WGS sequence"/>
</dbReference>
<feature type="transmembrane region" description="Helical" evidence="8">
    <location>
        <begin position="20"/>
        <end position="40"/>
    </location>
</feature>
<feature type="transmembrane region" description="Helical" evidence="8">
    <location>
        <begin position="208"/>
        <end position="225"/>
    </location>
</feature>
<keyword evidence="2" id="KW-0813">Transport</keyword>
<feature type="transmembrane region" description="Helical" evidence="8">
    <location>
        <begin position="84"/>
        <end position="102"/>
    </location>
</feature>
<dbReference type="RefSeq" id="WP_306434199.1">
    <property type="nucleotide sequence ID" value="NZ_CYRX01000010.1"/>
</dbReference>
<comment type="subcellular location">
    <subcellularLocation>
        <location evidence="1">Cell membrane</location>
        <topology evidence="1">Multi-pass membrane protein</topology>
    </subcellularLocation>
</comment>
<keyword evidence="5 8" id="KW-1133">Transmembrane helix</keyword>
<dbReference type="Pfam" id="PF02386">
    <property type="entry name" value="TrkH"/>
    <property type="match status" value="2"/>
</dbReference>
<proteinExistence type="predicted"/>
<protein>
    <submittedName>
        <fullName evidence="9">Trk system potassium uptake protein TrkG</fullName>
    </submittedName>
</protein>
<organism evidence="9 10">
    <name type="scientific">Thalassobacter stenotrophicus</name>
    <dbReference type="NCBI Taxonomy" id="266809"/>
    <lineage>
        <taxon>Bacteria</taxon>
        <taxon>Pseudomonadati</taxon>
        <taxon>Pseudomonadota</taxon>
        <taxon>Alphaproteobacteria</taxon>
        <taxon>Rhodobacterales</taxon>
        <taxon>Roseobacteraceae</taxon>
        <taxon>Thalassobacter</taxon>
    </lineage>
</organism>
<evidence type="ECO:0000256" key="6">
    <source>
        <dbReference type="ARBA" id="ARBA00023065"/>
    </source>
</evidence>
<dbReference type="PANTHER" id="PTHR32024">
    <property type="entry name" value="TRK SYSTEM POTASSIUM UPTAKE PROTEIN TRKG-RELATED"/>
    <property type="match status" value="1"/>
</dbReference>
<keyword evidence="4 8" id="KW-0812">Transmembrane</keyword>
<dbReference type="GO" id="GO:0005886">
    <property type="term" value="C:plasma membrane"/>
    <property type="evidence" value="ECO:0007669"/>
    <property type="project" value="UniProtKB-SubCell"/>
</dbReference>
<feature type="transmembrane region" description="Helical" evidence="8">
    <location>
        <begin position="368"/>
        <end position="389"/>
    </location>
</feature>
<dbReference type="InterPro" id="IPR003445">
    <property type="entry name" value="Cat_transpt"/>
</dbReference>
<feature type="transmembrane region" description="Helical" evidence="8">
    <location>
        <begin position="296"/>
        <end position="314"/>
    </location>
</feature>
<sequence>MSRPIYSRKGASGDKWQPRIPLVVLMGIMCAAAMYIPALHALAFDDHRPARIFFYYGTFLLFIAGAVGVATANHRSAKPARAQLLSIAGVFTVLPLFLALPFREVVGNTTYLNAVLEMVSALTTTGATLFDDPDRLPLSLHVWRGLVAWLGGLFMWVAAVAILAPLRLGGFEVSTPRRQQAETRPTTGLDQVISPEVRMWRAARTMGPIYLFLTLNLALILMLAGDDPTTAAIHAMSTLSTSGISAVGGLQDAVSGRVGEVAVFFFLIFAVSRQTFAAEWRKGHLGLLRDDRELRIAAFFVAAIPLALFARHWTGALEVRLEDDMWQGLEALWGAMFTVLSFLTTTGFESSGWTAAQYWSGLSTPGLLLMGLSVLGGGVATTAGGVKLLRVYALYRHGRQEMALLVEPHAVAGVKSESRRVHPEGAQAAWIFFMLFAMSIAGLSVLFALSGVSFEAAMVMTVAGLSTTGPLLSVAMEGGVQLSDQNTATKIIFAGAMVLGRLETLAIIALLNPEFWRR</sequence>
<keyword evidence="7 8" id="KW-0472">Membrane</keyword>
<evidence type="ECO:0000256" key="3">
    <source>
        <dbReference type="ARBA" id="ARBA00022475"/>
    </source>
</evidence>
<dbReference type="eggNOG" id="COG0168">
    <property type="taxonomic scope" value="Bacteria"/>
</dbReference>
<dbReference type="GO" id="GO:0030001">
    <property type="term" value="P:metal ion transport"/>
    <property type="evidence" value="ECO:0007669"/>
    <property type="project" value="UniProtKB-ARBA"/>
</dbReference>
<name>A0A0P1EWJ8_9RHOB</name>
<evidence type="ECO:0000256" key="4">
    <source>
        <dbReference type="ARBA" id="ARBA00022692"/>
    </source>
</evidence>
<dbReference type="EMBL" id="CYRX01000010">
    <property type="protein sequence ID" value="CUH59445.1"/>
    <property type="molecule type" value="Genomic_DNA"/>
</dbReference>
<evidence type="ECO:0000313" key="9">
    <source>
        <dbReference type="EMBL" id="CUH59445.1"/>
    </source>
</evidence>
<keyword evidence="3" id="KW-1003">Cell membrane</keyword>
<feature type="transmembrane region" description="Helical" evidence="8">
    <location>
        <begin position="257"/>
        <end position="276"/>
    </location>
</feature>
<reference evidence="9 10" key="1">
    <citation type="submission" date="2015-09" db="EMBL/GenBank/DDBJ databases">
        <authorList>
            <consortium name="Swine Surveillance"/>
        </authorList>
    </citation>
    <scope>NUCLEOTIDE SEQUENCE [LARGE SCALE GENOMIC DNA]</scope>
    <source>
        <strain evidence="9 10">CECT 5294</strain>
    </source>
</reference>
<feature type="transmembrane region" description="Helical" evidence="8">
    <location>
        <begin position="491"/>
        <end position="511"/>
    </location>
</feature>
<evidence type="ECO:0000256" key="1">
    <source>
        <dbReference type="ARBA" id="ARBA00004651"/>
    </source>
</evidence>
<feature type="transmembrane region" description="Helical" evidence="8">
    <location>
        <begin position="428"/>
        <end position="450"/>
    </location>
</feature>
<dbReference type="STRING" id="266809.PM03_03985"/>
<evidence type="ECO:0000256" key="5">
    <source>
        <dbReference type="ARBA" id="ARBA00022989"/>
    </source>
</evidence>
<feature type="transmembrane region" description="Helical" evidence="8">
    <location>
        <begin position="146"/>
        <end position="168"/>
    </location>
</feature>
<dbReference type="PANTHER" id="PTHR32024:SF3">
    <property type="entry name" value="TRK SYSTEM POTASSIUM UPTAKE PROTEIN"/>
    <property type="match status" value="1"/>
</dbReference>
<evidence type="ECO:0000256" key="8">
    <source>
        <dbReference type="SAM" id="Phobius"/>
    </source>
</evidence>
<keyword evidence="6" id="KW-0406">Ion transport</keyword>
<dbReference type="GO" id="GO:0008324">
    <property type="term" value="F:monoatomic cation transmembrane transporter activity"/>
    <property type="evidence" value="ECO:0007669"/>
    <property type="project" value="InterPro"/>
</dbReference>